<feature type="transmembrane region" description="Helical" evidence="1">
    <location>
        <begin position="32"/>
        <end position="55"/>
    </location>
</feature>
<organism evidence="2 3">
    <name type="scientific">Komagataeibacter europaeus NBRC 3261</name>
    <dbReference type="NCBI Taxonomy" id="1234669"/>
    <lineage>
        <taxon>Bacteria</taxon>
        <taxon>Pseudomonadati</taxon>
        <taxon>Pseudomonadota</taxon>
        <taxon>Alphaproteobacteria</taxon>
        <taxon>Acetobacterales</taxon>
        <taxon>Acetobacteraceae</taxon>
        <taxon>Komagataeibacter</taxon>
    </lineage>
</organism>
<evidence type="ECO:0000313" key="2">
    <source>
        <dbReference type="EMBL" id="GAN97310.1"/>
    </source>
</evidence>
<dbReference type="RefSeq" id="WP_048851830.1">
    <property type="nucleotide sequence ID" value="NZ_BANI01000141.1"/>
</dbReference>
<dbReference type="AlphaFoldDB" id="A0A0D6Q2W4"/>
<keyword evidence="1" id="KW-0812">Transmembrane</keyword>
<comment type="caution">
    <text evidence="2">The sequence shown here is derived from an EMBL/GenBank/DDBJ whole genome shotgun (WGS) entry which is preliminary data.</text>
</comment>
<gene>
    <name evidence="2" type="ORF">Geu3261_0160_035</name>
</gene>
<keyword evidence="1" id="KW-1133">Transmembrane helix</keyword>
<evidence type="ECO:0000256" key="1">
    <source>
        <dbReference type="SAM" id="Phobius"/>
    </source>
</evidence>
<reference evidence="2 3" key="1">
    <citation type="submission" date="2012-11" db="EMBL/GenBank/DDBJ databases">
        <title>Whole genome sequence of Gluconacetobacter europaeus NBRC3261.</title>
        <authorList>
            <person name="Azuma Y."/>
            <person name="Higashiura N."/>
            <person name="Hirakawa H."/>
            <person name="Matsushita K."/>
        </authorList>
    </citation>
    <scope>NUCLEOTIDE SEQUENCE [LARGE SCALE GENOMIC DNA]</scope>
    <source>
        <strain evidence="2 3">NBRC 3261</strain>
    </source>
</reference>
<accession>A0A0D6Q2W4</accession>
<evidence type="ECO:0000313" key="3">
    <source>
        <dbReference type="Proteomes" id="UP000032675"/>
    </source>
</evidence>
<sequence>MTIMINTPLPSARSMHARRAVDHAKSIMREMWIVPMVVMGSVLCGGVVTLLSHLLGHAG</sequence>
<dbReference type="Proteomes" id="UP000032675">
    <property type="component" value="Unassembled WGS sequence"/>
</dbReference>
<name>A0A0D6Q2W4_KOMEU</name>
<protein>
    <submittedName>
        <fullName evidence="2">Uncharacterized protein</fullName>
    </submittedName>
</protein>
<dbReference type="EMBL" id="BANI01000141">
    <property type="protein sequence ID" value="GAN97310.1"/>
    <property type="molecule type" value="Genomic_DNA"/>
</dbReference>
<keyword evidence="1" id="KW-0472">Membrane</keyword>
<proteinExistence type="predicted"/>